<feature type="region of interest" description="Disordered" evidence="1">
    <location>
        <begin position="137"/>
        <end position="169"/>
    </location>
</feature>
<dbReference type="GeneID" id="30009290"/>
<gene>
    <name evidence="2" type="ORF">AYL99_05122</name>
</gene>
<proteinExistence type="predicted"/>
<dbReference type="AlphaFoldDB" id="A0A178ZJZ7"/>
<protein>
    <recommendedName>
        <fullName evidence="4">N-acetyltransferase domain-containing protein</fullName>
    </recommendedName>
</protein>
<evidence type="ECO:0000313" key="2">
    <source>
        <dbReference type="EMBL" id="OAP60120.1"/>
    </source>
</evidence>
<accession>A0A178ZJZ7</accession>
<dbReference type="InterPro" id="IPR052523">
    <property type="entry name" value="Trichothecene_AcTrans"/>
</dbReference>
<reference evidence="2 3" key="1">
    <citation type="submission" date="2016-04" db="EMBL/GenBank/DDBJ databases">
        <title>Draft genome of Fonsecaea erecta CBS 125763.</title>
        <authorList>
            <person name="Weiss V.A."/>
            <person name="Vicente V.A."/>
            <person name="Raittz R.T."/>
            <person name="Moreno L.F."/>
            <person name="De Souza E.M."/>
            <person name="Pedrosa F.O."/>
            <person name="Steffens M.B."/>
            <person name="Faoro H."/>
            <person name="Tadra-Sfeir M.Z."/>
            <person name="Najafzadeh M.J."/>
            <person name="Felipe M.S."/>
            <person name="Teixeira M."/>
            <person name="Sun J."/>
            <person name="Xi L."/>
            <person name="Gomes R."/>
            <person name="De Azevedo C.M."/>
            <person name="Salgado C.G."/>
            <person name="Da Silva M.B."/>
            <person name="Nascimento M.F."/>
            <person name="Queiroz-Telles F."/>
            <person name="Attili D.S."/>
            <person name="Gorbushina A."/>
        </authorList>
    </citation>
    <scope>NUCLEOTIDE SEQUENCE [LARGE SCALE GENOMIC DNA]</scope>
    <source>
        <strain evidence="2 3">CBS 125763</strain>
    </source>
</reference>
<dbReference type="RefSeq" id="XP_018693487.1">
    <property type="nucleotide sequence ID" value="XM_018836634.1"/>
</dbReference>
<dbReference type="Gene3D" id="3.40.630.30">
    <property type="match status" value="1"/>
</dbReference>
<dbReference type="Proteomes" id="UP000078343">
    <property type="component" value="Unassembled WGS sequence"/>
</dbReference>
<evidence type="ECO:0008006" key="4">
    <source>
        <dbReference type="Google" id="ProtNLM"/>
    </source>
</evidence>
<dbReference type="SUPFAM" id="SSF55729">
    <property type="entry name" value="Acyl-CoA N-acyltransferases (Nat)"/>
    <property type="match status" value="1"/>
</dbReference>
<dbReference type="InterPro" id="IPR016181">
    <property type="entry name" value="Acyl_CoA_acyltransferase"/>
</dbReference>
<dbReference type="PANTHER" id="PTHR42791:SF2">
    <property type="entry name" value="N-ACETYLTRANSFERASE DOMAIN-CONTAINING PROTEIN"/>
    <property type="match status" value="1"/>
</dbReference>
<keyword evidence="3" id="KW-1185">Reference proteome</keyword>
<evidence type="ECO:0000313" key="3">
    <source>
        <dbReference type="Proteomes" id="UP000078343"/>
    </source>
</evidence>
<feature type="compositionally biased region" description="Pro residues" evidence="1">
    <location>
        <begin position="156"/>
        <end position="165"/>
    </location>
</feature>
<sequence length="289" mass="31296">MRLTAPILLSPADLDTVTPDIASIRHSSLTTTRLGQLRYGAVPHAEARAWLESSTRAELESELTRYPRIVDSLGGRDGLGGGRVMTTSMEHLVVRDLDLESLSPGSPSEGVSVDVVDAAAAAGRVVAFTEFMYHPPPPLPGQEPSSCAETQIDHPFPAPPPPPPSVHRSLHEHWDQTVEAALSAWFGGMHCFEVRGLGTLAPSHLRKGIASTLLAWLLPRADRMGIPVVLAATPIGYPFYLRHGFVEVDGGSRRCHIECDMASWGGSGVHRHVLMIRRPKQKQPETGIV</sequence>
<organism evidence="2 3">
    <name type="scientific">Fonsecaea erecta</name>
    <dbReference type="NCBI Taxonomy" id="1367422"/>
    <lineage>
        <taxon>Eukaryota</taxon>
        <taxon>Fungi</taxon>
        <taxon>Dikarya</taxon>
        <taxon>Ascomycota</taxon>
        <taxon>Pezizomycotina</taxon>
        <taxon>Eurotiomycetes</taxon>
        <taxon>Chaetothyriomycetidae</taxon>
        <taxon>Chaetothyriales</taxon>
        <taxon>Herpotrichiellaceae</taxon>
        <taxon>Fonsecaea</taxon>
    </lineage>
</organism>
<dbReference type="OrthoDB" id="410198at2759"/>
<dbReference type="PANTHER" id="PTHR42791">
    <property type="entry name" value="GNAT FAMILY ACETYLTRANSFERASE"/>
    <property type="match status" value="1"/>
</dbReference>
<name>A0A178ZJZ7_9EURO</name>
<dbReference type="EMBL" id="LVYI01000004">
    <property type="protein sequence ID" value="OAP60120.1"/>
    <property type="molecule type" value="Genomic_DNA"/>
</dbReference>
<comment type="caution">
    <text evidence="2">The sequence shown here is derived from an EMBL/GenBank/DDBJ whole genome shotgun (WGS) entry which is preliminary data.</text>
</comment>
<evidence type="ECO:0000256" key="1">
    <source>
        <dbReference type="SAM" id="MobiDB-lite"/>
    </source>
</evidence>